<dbReference type="Proteomes" id="UP001341840">
    <property type="component" value="Unassembled WGS sequence"/>
</dbReference>
<gene>
    <name evidence="1" type="ORF">PIB30_059025</name>
</gene>
<accession>A0ABU6SK43</accession>
<dbReference type="InterPro" id="IPR038765">
    <property type="entry name" value="Papain-like_cys_pep_sf"/>
</dbReference>
<evidence type="ECO:0008006" key="3">
    <source>
        <dbReference type="Google" id="ProtNLM"/>
    </source>
</evidence>
<name>A0ABU6SK43_9FABA</name>
<keyword evidence="2" id="KW-1185">Reference proteome</keyword>
<evidence type="ECO:0000313" key="2">
    <source>
        <dbReference type="Proteomes" id="UP001341840"/>
    </source>
</evidence>
<dbReference type="EMBL" id="JASCZI010060918">
    <property type="protein sequence ID" value="MED6136780.1"/>
    <property type="molecule type" value="Genomic_DNA"/>
</dbReference>
<reference evidence="1 2" key="1">
    <citation type="journal article" date="2023" name="Plants (Basel)">
        <title>Bridging the Gap: Combining Genomics and Transcriptomics Approaches to Understand Stylosanthes scabra, an Orphan Legume from the Brazilian Caatinga.</title>
        <authorList>
            <person name="Ferreira-Neto J.R.C."/>
            <person name="da Silva M.D."/>
            <person name="Binneck E."/>
            <person name="de Melo N.F."/>
            <person name="da Silva R.H."/>
            <person name="de Melo A.L.T.M."/>
            <person name="Pandolfi V."/>
            <person name="Bustamante F.O."/>
            <person name="Brasileiro-Vidal A.C."/>
            <person name="Benko-Iseppon A.M."/>
        </authorList>
    </citation>
    <scope>NUCLEOTIDE SEQUENCE [LARGE SCALE GENOMIC DNA]</scope>
    <source>
        <tissue evidence="1">Leaves</tissue>
    </source>
</reference>
<sequence length="223" mass="25423">MVSCGLQIVLSPHFRQRIICRGNSSTNSGKTHPLQRKWPRIRNLMLVYGPNTPGFVDGGDFPSCINVYFRPPHGVRFRIMELVLVGYIFSRRKQKSEVLVADDHARGDRRTLLSLHPGKDVEDDASGGTNFLHVINVLARNLTVCHEDKCIWWLPTTFAQFALNPTNHCAITFEYIKRVYMGKADELRKIFVPLNLDHHWYLMIIDILVDSMGSSTSSQSLTI</sequence>
<comment type="caution">
    <text evidence="1">The sequence shown here is derived from an EMBL/GenBank/DDBJ whole genome shotgun (WGS) entry which is preliminary data.</text>
</comment>
<organism evidence="1 2">
    <name type="scientific">Stylosanthes scabra</name>
    <dbReference type="NCBI Taxonomy" id="79078"/>
    <lineage>
        <taxon>Eukaryota</taxon>
        <taxon>Viridiplantae</taxon>
        <taxon>Streptophyta</taxon>
        <taxon>Embryophyta</taxon>
        <taxon>Tracheophyta</taxon>
        <taxon>Spermatophyta</taxon>
        <taxon>Magnoliopsida</taxon>
        <taxon>eudicotyledons</taxon>
        <taxon>Gunneridae</taxon>
        <taxon>Pentapetalae</taxon>
        <taxon>rosids</taxon>
        <taxon>fabids</taxon>
        <taxon>Fabales</taxon>
        <taxon>Fabaceae</taxon>
        <taxon>Papilionoideae</taxon>
        <taxon>50 kb inversion clade</taxon>
        <taxon>dalbergioids sensu lato</taxon>
        <taxon>Dalbergieae</taxon>
        <taxon>Pterocarpus clade</taxon>
        <taxon>Stylosanthes</taxon>
    </lineage>
</organism>
<proteinExistence type="predicted"/>
<dbReference type="Gene3D" id="3.40.395.10">
    <property type="entry name" value="Adenoviral Proteinase, Chain A"/>
    <property type="match status" value="1"/>
</dbReference>
<evidence type="ECO:0000313" key="1">
    <source>
        <dbReference type="EMBL" id="MED6136780.1"/>
    </source>
</evidence>
<protein>
    <recommendedName>
        <fullName evidence="3">Ubiquitin-like protease family profile domain-containing protein</fullName>
    </recommendedName>
</protein>
<dbReference type="SUPFAM" id="SSF54001">
    <property type="entry name" value="Cysteine proteinases"/>
    <property type="match status" value="1"/>
</dbReference>